<keyword evidence="2" id="KW-1185">Reference proteome</keyword>
<protein>
    <recommendedName>
        <fullName evidence="3">BTB domain-containing protein</fullName>
    </recommendedName>
</protein>
<name>M2SN46_COCH5</name>
<dbReference type="AlphaFoldDB" id="M2SN46"/>
<feature type="non-terminal residue" evidence="1">
    <location>
        <position position="1"/>
    </location>
</feature>
<dbReference type="EMBL" id="KB445584">
    <property type="protein sequence ID" value="EMD86755.1"/>
    <property type="molecule type" value="Genomic_DNA"/>
</dbReference>
<evidence type="ECO:0000313" key="2">
    <source>
        <dbReference type="Proteomes" id="UP000016936"/>
    </source>
</evidence>
<proteinExistence type="predicted"/>
<dbReference type="Proteomes" id="UP000016936">
    <property type="component" value="Unassembled WGS sequence"/>
</dbReference>
<sequence>VSTNVLRLASPVFTKMLSTSFREGQRLISEELPVIELGDDEPDVMELILRVLHFQGNSTDHEMTSERLAQVALHCDKYDLTRSLGPWVITWFRNVSGISSDATAFGFQVLAAYMFGDRREFRDISRAAVLQLNLMFPVKWKEEALLSILPISVTNSIKKRIQRVLNELEAVLQCMERIIRDDSRCYNTWKLLCTECGRNLPGEAKRCHPCQNTQLLAVYCTGQTRVAQYFDVLRAVELWPTVGYFAASSVSQISLRF</sequence>
<dbReference type="STRING" id="701091.M2SN46"/>
<dbReference type="Gene3D" id="3.30.710.10">
    <property type="entry name" value="Potassium Channel Kv1.1, Chain A"/>
    <property type="match status" value="1"/>
</dbReference>
<accession>M2SN46</accession>
<organism evidence="1 2">
    <name type="scientific">Cochliobolus heterostrophus (strain C5 / ATCC 48332 / race O)</name>
    <name type="common">Southern corn leaf blight fungus</name>
    <name type="synonym">Bipolaris maydis</name>
    <dbReference type="NCBI Taxonomy" id="701091"/>
    <lineage>
        <taxon>Eukaryota</taxon>
        <taxon>Fungi</taxon>
        <taxon>Dikarya</taxon>
        <taxon>Ascomycota</taxon>
        <taxon>Pezizomycotina</taxon>
        <taxon>Dothideomycetes</taxon>
        <taxon>Pleosporomycetidae</taxon>
        <taxon>Pleosporales</taxon>
        <taxon>Pleosporineae</taxon>
        <taxon>Pleosporaceae</taxon>
        <taxon>Bipolaris</taxon>
    </lineage>
</organism>
<reference evidence="1 2" key="1">
    <citation type="journal article" date="2012" name="PLoS Pathog.">
        <title>Diverse lifestyles and strategies of plant pathogenesis encoded in the genomes of eighteen Dothideomycetes fungi.</title>
        <authorList>
            <person name="Ohm R.A."/>
            <person name="Feau N."/>
            <person name="Henrissat B."/>
            <person name="Schoch C.L."/>
            <person name="Horwitz B.A."/>
            <person name="Barry K.W."/>
            <person name="Condon B.J."/>
            <person name="Copeland A.C."/>
            <person name="Dhillon B."/>
            <person name="Glaser F."/>
            <person name="Hesse C.N."/>
            <person name="Kosti I."/>
            <person name="LaButti K."/>
            <person name="Lindquist E.A."/>
            <person name="Lucas S."/>
            <person name="Salamov A.A."/>
            <person name="Bradshaw R.E."/>
            <person name="Ciuffetti L."/>
            <person name="Hamelin R.C."/>
            <person name="Kema G.H.J."/>
            <person name="Lawrence C."/>
            <person name="Scott J.A."/>
            <person name="Spatafora J.W."/>
            <person name="Turgeon B.G."/>
            <person name="de Wit P.J.G.M."/>
            <person name="Zhong S."/>
            <person name="Goodwin S.B."/>
            <person name="Grigoriev I.V."/>
        </authorList>
    </citation>
    <scope>NUCLEOTIDE SEQUENCE [LARGE SCALE GENOMIC DNA]</scope>
    <source>
        <strain evidence="2">C5 / ATCC 48332 / race O</strain>
    </source>
</reference>
<evidence type="ECO:0000313" key="1">
    <source>
        <dbReference type="EMBL" id="EMD86755.1"/>
    </source>
</evidence>
<dbReference type="CDD" id="cd18186">
    <property type="entry name" value="BTB_POZ_ZBTB_KLHL-like"/>
    <property type="match status" value="1"/>
</dbReference>
<dbReference type="HOGENOM" id="CLU_066035_0_0_1"/>
<feature type="non-terminal residue" evidence="1">
    <location>
        <position position="257"/>
    </location>
</feature>
<reference evidence="2" key="2">
    <citation type="journal article" date="2013" name="PLoS Genet.">
        <title>Comparative genome structure, secondary metabolite, and effector coding capacity across Cochliobolus pathogens.</title>
        <authorList>
            <person name="Condon B.J."/>
            <person name="Leng Y."/>
            <person name="Wu D."/>
            <person name="Bushley K.E."/>
            <person name="Ohm R.A."/>
            <person name="Otillar R."/>
            <person name="Martin J."/>
            <person name="Schackwitz W."/>
            <person name="Grimwood J."/>
            <person name="MohdZainudin N."/>
            <person name="Xue C."/>
            <person name="Wang R."/>
            <person name="Manning V.A."/>
            <person name="Dhillon B."/>
            <person name="Tu Z.J."/>
            <person name="Steffenson B.J."/>
            <person name="Salamov A."/>
            <person name="Sun H."/>
            <person name="Lowry S."/>
            <person name="LaButti K."/>
            <person name="Han J."/>
            <person name="Copeland A."/>
            <person name="Lindquist E."/>
            <person name="Barry K."/>
            <person name="Schmutz J."/>
            <person name="Baker S.E."/>
            <person name="Ciuffetti L.M."/>
            <person name="Grigoriev I.V."/>
            <person name="Zhong S."/>
            <person name="Turgeon B.G."/>
        </authorList>
    </citation>
    <scope>NUCLEOTIDE SEQUENCE [LARGE SCALE GENOMIC DNA]</scope>
    <source>
        <strain evidence="2">C5 / ATCC 48332 / race O</strain>
    </source>
</reference>
<dbReference type="OMA" id="VAECTVI"/>
<gene>
    <name evidence="1" type="ORF">COCHEDRAFT_1080778</name>
</gene>
<evidence type="ECO:0008006" key="3">
    <source>
        <dbReference type="Google" id="ProtNLM"/>
    </source>
</evidence>
<dbReference type="InterPro" id="IPR011333">
    <property type="entry name" value="SKP1/BTB/POZ_sf"/>
</dbReference>